<name>A0A7S3PA90_9STRA</name>
<feature type="transmembrane region" description="Helical" evidence="1">
    <location>
        <begin position="119"/>
        <end position="141"/>
    </location>
</feature>
<keyword evidence="1" id="KW-1133">Transmembrane helix</keyword>
<sequence>MTYLLRKTSAGVYSGENAFSRPSGSFSNQLSKNGELVPRRVSMVEGHISVVQKLERRYYRVIRVVRNTAIHMCICFTILIVSSLVFSLADLKYSNGDGDGWREVANPDNLISYVRVCYLLLQTALVYGEAIMCAYFVLSILKGRSWNSSARSI</sequence>
<dbReference type="EMBL" id="HBIN01001910">
    <property type="protein sequence ID" value="CAE0430859.1"/>
    <property type="molecule type" value="Transcribed_RNA"/>
</dbReference>
<accession>A0A7S3PA90</accession>
<dbReference type="AlphaFoldDB" id="A0A7S3PA90"/>
<keyword evidence="1" id="KW-0472">Membrane</keyword>
<gene>
    <name evidence="2" type="ORF">ASTO00021_LOCUS1213</name>
</gene>
<reference evidence="2" key="1">
    <citation type="submission" date="2021-01" db="EMBL/GenBank/DDBJ databases">
        <authorList>
            <person name="Corre E."/>
            <person name="Pelletier E."/>
            <person name="Niang G."/>
            <person name="Scheremetjew M."/>
            <person name="Finn R."/>
            <person name="Kale V."/>
            <person name="Holt S."/>
            <person name="Cochrane G."/>
            <person name="Meng A."/>
            <person name="Brown T."/>
            <person name="Cohen L."/>
        </authorList>
    </citation>
    <scope>NUCLEOTIDE SEQUENCE</scope>
    <source>
        <strain evidence="2">GSBS06</strain>
    </source>
</reference>
<proteinExistence type="predicted"/>
<evidence type="ECO:0000256" key="1">
    <source>
        <dbReference type="SAM" id="Phobius"/>
    </source>
</evidence>
<evidence type="ECO:0000313" key="2">
    <source>
        <dbReference type="EMBL" id="CAE0430859.1"/>
    </source>
</evidence>
<organism evidence="2">
    <name type="scientific">Aplanochytrium stocchinoi</name>
    <dbReference type="NCBI Taxonomy" id="215587"/>
    <lineage>
        <taxon>Eukaryota</taxon>
        <taxon>Sar</taxon>
        <taxon>Stramenopiles</taxon>
        <taxon>Bigyra</taxon>
        <taxon>Labyrinthulomycetes</taxon>
        <taxon>Thraustochytrida</taxon>
        <taxon>Thraustochytriidae</taxon>
        <taxon>Aplanochytrium</taxon>
    </lineage>
</organism>
<feature type="transmembrane region" description="Helical" evidence="1">
    <location>
        <begin position="69"/>
        <end position="89"/>
    </location>
</feature>
<protein>
    <submittedName>
        <fullName evidence="2">Uncharacterized protein</fullName>
    </submittedName>
</protein>
<keyword evidence="1" id="KW-0812">Transmembrane</keyword>